<evidence type="ECO:0000313" key="9">
    <source>
        <dbReference type="EMBL" id="MDN3493014.1"/>
    </source>
</evidence>
<dbReference type="InterPro" id="IPR007630">
    <property type="entry name" value="RNA_pol_sigma70_r4"/>
</dbReference>
<evidence type="ECO:0000256" key="3">
    <source>
        <dbReference type="ARBA" id="ARBA00023082"/>
    </source>
</evidence>
<dbReference type="RefSeq" id="WP_290206671.1">
    <property type="nucleotide sequence ID" value="NZ_JASDDK010000003.1"/>
</dbReference>
<accession>A0ABT7ZW02</accession>
<evidence type="ECO:0000259" key="8">
    <source>
        <dbReference type="Pfam" id="PF04545"/>
    </source>
</evidence>
<dbReference type="SUPFAM" id="SSF88659">
    <property type="entry name" value="Sigma3 and sigma4 domains of RNA polymerase sigma factors"/>
    <property type="match status" value="1"/>
</dbReference>
<dbReference type="InterPro" id="IPR039425">
    <property type="entry name" value="RNA_pol_sigma-70-like"/>
</dbReference>
<dbReference type="InterPro" id="IPR036388">
    <property type="entry name" value="WH-like_DNA-bd_sf"/>
</dbReference>
<evidence type="ECO:0000256" key="2">
    <source>
        <dbReference type="ARBA" id="ARBA00023015"/>
    </source>
</evidence>
<reference evidence="9 10" key="1">
    <citation type="journal article" date="2023" name="Int. J. Syst. Evol. Microbiol.">
        <title>Winogradskyella bathintestinalis sp. nov., isolated from the intestine of the deep-sea loosejaw dragonfish, Malacosteus niger.</title>
        <authorList>
            <person name="Uniacke-Lowe S."/>
            <person name="Johnson C.N."/>
            <person name="Stanton C."/>
            <person name="Hill C."/>
            <person name="Ross P."/>
        </authorList>
    </citation>
    <scope>NUCLEOTIDE SEQUENCE [LARGE SCALE GENOMIC DNA]</scope>
    <source>
        <strain evidence="9 10">APC 3343</strain>
    </source>
</reference>
<dbReference type="InterPro" id="IPR007627">
    <property type="entry name" value="RNA_pol_sigma70_r2"/>
</dbReference>
<dbReference type="Pfam" id="PF04542">
    <property type="entry name" value="Sigma70_r2"/>
    <property type="match status" value="1"/>
</dbReference>
<evidence type="ECO:0000259" key="7">
    <source>
        <dbReference type="Pfam" id="PF04542"/>
    </source>
</evidence>
<sequence>MKIEDLVEQFQNKDEKAFKKLYEMYAVSIRGVIFNIVKNNAITDELLQDTFIKAWQNAASYSSKKGRFFTWILNIARNSAIDTVRSKSFKKAKNNLNSDAYEHLLTHTYDLDQSTDAIGIKKFLPKISAKRCEIIELLFIKGYTQKEVSQHLKISISTVKTRKRNGIKSLRLLVL</sequence>
<dbReference type="NCBIfam" id="TIGR02937">
    <property type="entry name" value="sigma70-ECF"/>
    <property type="match status" value="1"/>
</dbReference>
<comment type="caution">
    <text evidence="9">The sequence shown here is derived from an EMBL/GenBank/DDBJ whole genome shotgun (WGS) entry which is preliminary data.</text>
</comment>
<dbReference type="EMBL" id="JASDDK010000003">
    <property type="protein sequence ID" value="MDN3493014.1"/>
    <property type="molecule type" value="Genomic_DNA"/>
</dbReference>
<keyword evidence="2 6" id="KW-0805">Transcription regulation</keyword>
<evidence type="ECO:0000256" key="1">
    <source>
        <dbReference type="ARBA" id="ARBA00010641"/>
    </source>
</evidence>
<dbReference type="CDD" id="cd06171">
    <property type="entry name" value="Sigma70_r4"/>
    <property type="match status" value="1"/>
</dbReference>
<organism evidence="9 10">
    <name type="scientific">Winogradskyella bathintestinalis</name>
    <dbReference type="NCBI Taxonomy" id="3035208"/>
    <lineage>
        <taxon>Bacteria</taxon>
        <taxon>Pseudomonadati</taxon>
        <taxon>Bacteroidota</taxon>
        <taxon>Flavobacteriia</taxon>
        <taxon>Flavobacteriales</taxon>
        <taxon>Flavobacteriaceae</taxon>
        <taxon>Winogradskyella</taxon>
    </lineage>
</organism>
<dbReference type="PANTHER" id="PTHR43133:SF62">
    <property type="entry name" value="RNA POLYMERASE SIGMA FACTOR SIGZ"/>
    <property type="match status" value="1"/>
</dbReference>
<dbReference type="InterPro" id="IPR014284">
    <property type="entry name" value="RNA_pol_sigma-70_dom"/>
</dbReference>
<keyword evidence="10" id="KW-1185">Reference proteome</keyword>
<protein>
    <recommendedName>
        <fullName evidence="6">RNA polymerase sigma factor</fullName>
    </recommendedName>
</protein>
<proteinExistence type="inferred from homology"/>
<feature type="domain" description="RNA polymerase sigma-70 region 2" evidence="7">
    <location>
        <begin position="21"/>
        <end position="88"/>
    </location>
</feature>
<evidence type="ECO:0000256" key="6">
    <source>
        <dbReference type="RuleBase" id="RU000716"/>
    </source>
</evidence>
<comment type="similarity">
    <text evidence="1 6">Belongs to the sigma-70 factor family. ECF subfamily.</text>
</comment>
<feature type="domain" description="RNA polymerase sigma-70 region 4" evidence="8">
    <location>
        <begin position="129"/>
        <end position="171"/>
    </location>
</feature>
<dbReference type="Proteomes" id="UP001231197">
    <property type="component" value="Unassembled WGS sequence"/>
</dbReference>
<keyword evidence="4 6" id="KW-0238">DNA-binding</keyword>
<keyword evidence="3 6" id="KW-0731">Sigma factor</keyword>
<evidence type="ECO:0000256" key="5">
    <source>
        <dbReference type="ARBA" id="ARBA00023163"/>
    </source>
</evidence>
<dbReference type="Pfam" id="PF04545">
    <property type="entry name" value="Sigma70_r4"/>
    <property type="match status" value="1"/>
</dbReference>
<dbReference type="Gene3D" id="1.10.10.10">
    <property type="entry name" value="Winged helix-like DNA-binding domain superfamily/Winged helix DNA-binding domain"/>
    <property type="match status" value="1"/>
</dbReference>
<keyword evidence="5 6" id="KW-0804">Transcription</keyword>
<dbReference type="InterPro" id="IPR013325">
    <property type="entry name" value="RNA_pol_sigma_r2"/>
</dbReference>
<dbReference type="Gene3D" id="1.10.1740.10">
    <property type="match status" value="1"/>
</dbReference>
<gene>
    <name evidence="9" type="ORF">QMA06_09790</name>
</gene>
<dbReference type="InterPro" id="IPR013324">
    <property type="entry name" value="RNA_pol_sigma_r3/r4-like"/>
</dbReference>
<dbReference type="PROSITE" id="PS01063">
    <property type="entry name" value="SIGMA70_ECF"/>
    <property type="match status" value="1"/>
</dbReference>
<evidence type="ECO:0000256" key="4">
    <source>
        <dbReference type="ARBA" id="ARBA00023125"/>
    </source>
</evidence>
<name>A0ABT7ZW02_9FLAO</name>
<evidence type="ECO:0000313" key="10">
    <source>
        <dbReference type="Proteomes" id="UP001231197"/>
    </source>
</evidence>
<dbReference type="SUPFAM" id="SSF88946">
    <property type="entry name" value="Sigma2 domain of RNA polymerase sigma factors"/>
    <property type="match status" value="1"/>
</dbReference>
<dbReference type="InterPro" id="IPR000838">
    <property type="entry name" value="RNA_pol_sigma70_ECF_CS"/>
</dbReference>
<dbReference type="PANTHER" id="PTHR43133">
    <property type="entry name" value="RNA POLYMERASE ECF-TYPE SIGMA FACTO"/>
    <property type="match status" value="1"/>
</dbReference>